<dbReference type="InterPro" id="IPR046347">
    <property type="entry name" value="bZIP_sf"/>
</dbReference>
<feature type="region of interest" description="Disordered" evidence="3">
    <location>
        <begin position="200"/>
        <end position="272"/>
    </location>
</feature>
<dbReference type="Gene3D" id="1.20.5.170">
    <property type="match status" value="1"/>
</dbReference>
<dbReference type="PANTHER" id="PTHR40621:SF6">
    <property type="entry name" value="AP-1-LIKE TRANSCRIPTION FACTOR YAP1-RELATED"/>
    <property type="match status" value="1"/>
</dbReference>
<evidence type="ECO:0000256" key="3">
    <source>
        <dbReference type="SAM" id="MobiDB-lite"/>
    </source>
</evidence>
<feature type="region of interest" description="Disordered" evidence="3">
    <location>
        <begin position="1"/>
        <end position="32"/>
    </location>
</feature>
<sequence>MSDDQDYNLSQSPHVDDGHVSPSQTDGYPQAEAVEEKIIPNINIVKPIGTTSKPARVSKRRNSTVKRKEQNRIAQRAFRIRKKVYHLELETNAIEAADKIRDMADSNSRLMKMVEKLQRENKALKATQAKANLSSETTHTQEKVEGKAKTVKRKERTVQSKLGGQRSSDAMLTIDNVELNVADDPLVSLNDLQAGLNDFEDNNKNDYSDIHPVEPSSVPSPGNYETRWTDPIPPPSMTMPSWFQEQQMYPPSTTRPSTSSSSYTPQTRSSLSSPLAYIGSLPALSSGRSGCSRPDTANAMEQHIEVINSPTLIFPSDSSTTPRYTPFGSQGQQAAAEFPSRCRYSSEVAAPSFPDTTAMYRDQQQQSAIRADSVRRYSRALQQHHHPRLHSIGDDGGVRAELQLGQRGDVGKQVDFSSQGEPSTYGGLHGVRDVWTGSLQPPVQGSTYVMPQSPNDGPNSQPRGPPS</sequence>
<evidence type="ECO:0000259" key="4">
    <source>
        <dbReference type="PROSITE" id="PS00036"/>
    </source>
</evidence>
<dbReference type="PANTHER" id="PTHR40621">
    <property type="entry name" value="TRANSCRIPTION FACTOR KAPC-RELATED"/>
    <property type="match status" value="1"/>
</dbReference>
<dbReference type="InterPro" id="IPR050936">
    <property type="entry name" value="AP-1-like"/>
</dbReference>
<reference evidence="5" key="1">
    <citation type="submission" date="2020-04" db="EMBL/GenBank/DDBJ databases">
        <title>Analysis of mating type loci in Filobasidium floriforme.</title>
        <authorList>
            <person name="Nowrousian M."/>
        </authorList>
    </citation>
    <scope>NUCLEOTIDE SEQUENCE</scope>
    <source>
        <strain evidence="5">CBS 6242</strain>
    </source>
</reference>
<feature type="compositionally biased region" description="Basic residues" evidence="3">
    <location>
        <begin position="56"/>
        <end position="65"/>
    </location>
</feature>
<feature type="compositionally biased region" description="Polar residues" evidence="3">
    <location>
        <begin position="238"/>
        <end position="247"/>
    </location>
</feature>
<dbReference type="EMBL" id="JABELV010000121">
    <property type="protein sequence ID" value="KAG7530329.1"/>
    <property type="molecule type" value="Genomic_DNA"/>
</dbReference>
<dbReference type="GO" id="GO:0090575">
    <property type="term" value="C:RNA polymerase II transcription regulator complex"/>
    <property type="evidence" value="ECO:0007669"/>
    <property type="project" value="TreeGrafter"/>
</dbReference>
<evidence type="ECO:0000313" key="6">
    <source>
        <dbReference type="Proteomes" id="UP000812966"/>
    </source>
</evidence>
<dbReference type="CDD" id="cd14686">
    <property type="entry name" value="bZIP"/>
    <property type="match status" value="1"/>
</dbReference>
<evidence type="ECO:0000256" key="1">
    <source>
        <dbReference type="ARBA" id="ARBA00004123"/>
    </source>
</evidence>
<gene>
    <name evidence="5" type="ORF">FFLO_05101</name>
</gene>
<protein>
    <recommendedName>
        <fullName evidence="4">BZIP domain-containing protein</fullName>
    </recommendedName>
</protein>
<evidence type="ECO:0000256" key="2">
    <source>
        <dbReference type="ARBA" id="ARBA00023242"/>
    </source>
</evidence>
<dbReference type="SMART" id="SM00338">
    <property type="entry name" value="BRLZ"/>
    <property type="match status" value="1"/>
</dbReference>
<feature type="region of interest" description="Disordered" evidence="3">
    <location>
        <begin position="131"/>
        <end position="164"/>
    </location>
</feature>
<dbReference type="Proteomes" id="UP000812966">
    <property type="component" value="Unassembled WGS sequence"/>
</dbReference>
<dbReference type="PROSITE" id="PS00036">
    <property type="entry name" value="BZIP_BASIC"/>
    <property type="match status" value="1"/>
</dbReference>
<dbReference type="SUPFAM" id="SSF57959">
    <property type="entry name" value="Leucine zipper domain"/>
    <property type="match status" value="1"/>
</dbReference>
<feature type="region of interest" description="Disordered" evidence="3">
    <location>
        <begin position="49"/>
        <end position="70"/>
    </location>
</feature>
<keyword evidence="2" id="KW-0539">Nucleus</keyword>
<organism evidence="5 6">
    <name type="scientific">Filobasidium floriforme</name>
    <dbReference type="NCBI Taxonomy" id="5210"/>
    <lineage>
        <taxon>Eukaryota</taxon>
        <taxon>Fungi</taxon>
        <taxon>Dikarya</taxon>
        <taxon>Basidiomycota</taxon>
        <taxon>Agaricomycotina</taxon>
        <taxon>Tremellomycetes</taxon>
        <taxon>Filobasidiales</taxon>
        <taxon>Filobasidiaceae</taxon>
        <taxon>Filobasidium</taxon>
    </lineage>
</organism>
<feature type="region of interest" description="Disordered" evidence="3">
    <location>
        <begin position="410"/>
        <end position="467"/>
    </location>
</feature>
<comment type="subcellular location">
    <subcellularLocation>
        <location evidence="1">Nucleus</location>
    </subcellularLocation>
</comment>
<feature type="compositionally biased region" description="Low complexity" evidence="3">
    <location>
        <begin position="249"/>
        <end position="272"/>
    </location>
</feature>
<keyword evidence="6" id="KW-1185">Reference proteome</keyword>
<name>A0A8K0NP92_9TREE</name>
<dbReference type="GO" id="GO:0000976">
    <property type="term" value="F:transcription cis-regulatory region binding"/>
    <property type="evidence" value="ECO:0007669"/>
    <property type="project" value="InterPro"/>
</dbReference>
<comment type="caution">
    <text evidence="5">The sequence shown here is derived from an EMBL/GenBank/DDBJ whole genome shotgun (WGS) entry which is preliminary data.</text>
</comment>
<feature type="compositionally biased region" description="Basic and acidic residues" evidence="3">
    <location>
        <begin position="139"/>
        <end position="148"/>
    </location>
</feature>
<dbReference type="InterPro" id="IPR004827">
    <property type="entry name" value="bZIP"/>
</dbReference>
<accession>A0A8K0NP92</accession>
<feature type="domain" description="BZIP" evidence="4">
    <location>
        <begin position="66"/>
        <end position="81"/>
    </location>
</feature>
<feature type="compositionally biased region" description="Basic and acidic residues" evidence="3">
    <location>
        <begin position="201"/>
        <end position="212"/>
    </location>
</feature>
<proteinExistence type="predicted"/>
<feature type="compositionally biased region" description="Polar residues" evidence="3">
    <location>
        <begin position="437"/>
        <end position="467"/>
    </location>
</feature>
<dbReference type="AlphaFoldDB" id="A0A8K0NP92"/>
<dbReference type="GO" id="GO:0001228">
    <property type="term" value="F:DNA-binding transcription activator activity, RNA polymerase II-specific"/>
    <property type="evidence" value="ECO:0007669"/>
    <property type="project" value="TreeGrafter"/>
</dbReference>
<evidence type="ECO:0000313" key="5">
    <source>
        <dbReference type="EMBL" id="KAG7530329.1"/>
    </source>
</evidence>
<dbReference type="Pfam" id="PF00170">
    <property type="entry name" value="bZIP_1"/>
    <property type="match status" value="1"/>
</dbReference>